<dbReference type="SUPFAM" id="SSF54160">
    <property type="entry name" value="Chromo domain-like"/>
    <property type="match status" value="1"/>
</dbReference>
<dbReference type="Pfam" id="PF25386">
    <property type="entry name" value="Chromo_SEND1"/>
    <property type="match status" value="1"/>
</dbReference>
<dbReference type="SUPFAM" id="SSF88723">
    <property type="entry name" value="PIN domain-like"/>
    <property type="match status" value="1"/>
</dbReference>
<feature type="compositionally biased region" description="Low complexity" evidence="10">
    <location>
        <begin position="510"/>
        <end position="540"/>
    </location>
</feature>
<protein>
    <submittedName>
        <fullName evidence="13">Flap endonuclease GEN-like 2</fullName>
    </submittedName>
</protein>
<keyword evidence="7" id="KW-0460">Magnesium</keyword>
<dbReference type="PRINTS" id="PR00853">
    <property type="entry name" value="XPGRADSUPER"/>
</dbReference>
<evidence type="ECO:0000256" key="9">
    <source>
        <dbReference type="ARBA" id="ARBA00038112"/>
    </source>
</evidence>
<dbReference type="InterPro" id="IPR006086">
    <property type="entry name" value="XPG-I_dom"/>
</dbReference>
<proteinExistence type="inferred from homology"/>
<keyword evidence="4 13" id="KW-0255">Endonuclease</keyword>
<dbReference type="GO" id="GO:0017108">
    <property type="term" value="F:5'-flap endonuclease activity"/>
    <property type="evidence" value="ECO:0007669"/>
    <property type="project" value="TreeGrafter"/>
</dbReference>
<dbReference type="GO" id="GO:0046872">
    <property type="term" value="F:metal ion binding"/>
    <property type="evidence" value="ECO:0007669"/>
    <property type="project" value="UniProtKB-KW"/>
</dbReference>
<reference evidence="13" key="1">
    <citation type="journal article" date="2013" name="Nature">
        <title>Draft genome of the wheat A-genome progenitor Triticum urartu.</title>
        <authorList>
            <person name="Ling H.Q."/>
            <person name="Zhao S."/>
            <person name="Liu D."/>
            <person name="Wang J."/>
            <person name="Sun H."/>
            <person name="Zhang C."/>
            <person name="Fan H."/>
            <person name="Li D."/>
            <person name="Dong L."/>
            <person name="Tao Y."/>
            <person name="Gao C."/>
            <person name="Wu H."/>
            <person name="Li Y."/>
            <person name="Cui Y."/>
            <person name="Guo X."/>
            <person name="Zheng S."/>
            <person name="Wang B."/>
            <person name="Yu K."/>
            <person name="Liang Q."/>
            <person name="Yang W."/>
            <person name="Lou X."/>
            <person name="Chen J."/>
            <person name="Feng M."/>
            <person name="Jian J."/>
            <person name="Zhang X."/>
            <person name="Luo G."/>
            <person name="Jiang Y."/>
            <person name="Liu J."/>
            <person name="Wang Z."/>
            <person name="Sha Y."/>
            <person name="Zhang B."/>
            <person name="Wu H."/>
            <person name="Tang D."/>
            <person name="Shen Q."/>
            <person name="Xue P."/>
            <person name="Zou S."/>
            <person name="Wang X."/>
            <person name="Liu X."/>
            <person name="Wang F."/>
            <person name="Yang Y."/>
            <person name="An X."/>
            <person name="Dong Z."/>
            <person name="Zhang K."/>
            <person name="Zhang X."/>
            <person name="Luo M.C."/>
            <person name="Dvorak J."/>
            <person name="Tong Y."/>
            <person name="Wang J."/>
            <person name="Yang H."/>
            <person name="Li Z."/>
            <person name="Wang D."/>
            <person name="Zhang A."/>
            <person name="Wang J."/>
        </authorList>
    </citation>
    <scope>NUCLEOTIDE SEQUENCE</scope>
</reference>
<dbReference type="SMART" id="SM00485">
    <property type="entry name" value="XPGN"/>
    <property type="match status" value="1"/>
</dbReference>
<dbReference type="Pfam" id="PF00867">
    <property type="entry name" value="XPG_I"/>
    <property type="match status" value="1"/>
</dbReference>
<evidence type="ECO:0000256" key="4">
    <source>
        <dbReference type="ARBA" id="ARBA00022759"/>
    </source>
</evidence>
<evidence type="ECO:0000256" key="1">
    <source>
        <dbReference type="ARBA" id="ARBA00001946"/>
    </source>
</evidence>
<dbReference type="AlphaFoldDB" id="M7ZJH6"/>
<dbReference type="PANTHER" id="PTHR11081:SF54">
    <property type="entry name" value="SINGLE-STRAND DNA ENDONUCLEASE 1"/>
    <property type="match status" value="1"/>
</dbReference>
<dbReference type="Gene3D" id="1.10.150.20">
    <property type="entry name" value="5' to 3' exonuclease, C-terminal subdomain"/>
    <property type="match status" value="1"/>
</dbReference>
<dbReference type="SUPFAM" id="SSF47807">
    <property type="entry name" value="5' to 3' exonuclease, C-terminal subdomain"/>
    <property type="match status" value="1"/>
</dbReference>
<comment type="similarity">
    <text evidence="9">Belongs to the XPG/RAD2 endonuclease family. GEN subfamily.</text>
</comment>
<evidence type="ECO:0000313" key="13">
    <source>
        <dbReference type="EMBL" id="EMS59791.1"/>
    </source>
</evidence>
<evidence type="ECO:0000256" key="3">
    <source>
        <dbReference type="ARBA" id="ARBA00022723"/>
    </source>
</evidence>
<evidence type="ECO:0000256" key="6">
    <source>
        <dbReference type="ARBA" id="ARBA00022801"/>
    </source>
</evidence>
<evidence type="ECO:0000256" key="8">
    <source>
        <dbReference type="ARBA" id="ARBA00023204"/>
    </source>
</evidence>
<dbReference type="OMA" id="CEEYFDW"/>
<evidence type="ECO:0000256" key="7">
    <source>
        <dbReference type="ARBA" id="ARBA00022842"/>
    </source>
</evidence>
<dbReference type="SMART" id="SM00279">
    <property type="entry name" value="HhH2"/>
    <property type="match status" value="1"/>
</dbReference>
<keyword evidence="3" id="KW-0479">Metal-binding</keyword>
<feature type="region of interest" description="Disordered" evidence="10">
    <location>
        <begin position="716"/>
        <end position="791"/>
    </location>
</feature>
<evidence type="ECO:0000256" key="2">
    <source>
        <dbReference type="ARBA" id="ARBA00022722"/>
    </source>
</evidence>
<dbReference type="InterPro" id="IPR016197">
    <property type="entry name" value="Chromo-like_dom_sf"/>
</dbReference>
<dbReference type="STRING" id="4572.M7ZJH6"/>
<evidence type="ECO:0000259" key="12">
    <source>
        <dbReference type="SMART" id="SM00485"/>
    </source>
</evidence>
<dbReference type="InterPro" id="IPR006084">
    <property type="entry name" value="XPG/Rad2"/>
</dbReference>
<keyword evidence="2" id="KW-0540">Nuclease</keyword>
<dbReference type="PANTHER" id="PTHR11081">
    <property type="entry name" value="FLAP ENDONUCLEASE FAMILY MEMBER"/>
    <property type="match status" value="1"/>
</dbReference>
<feature type="domain" description="XPG N-terminal" evidence="12">
    <location>
        <begin position="1"/>
        <end position="71"/>
    </location>
</feature>
<dbReference type="SMART" id="SM00484">
    <property type="entry name" value="XPGI"/>
    <property type="match status" value="1"/>
</dbReference>
<evidence type="ECO:0000256" key="5">
    <source>
        <dbReference type="ARBA" id="ARBA00022763"/>
    </source>
</evidence>
<evidence type="ECO:0000259" key="11">
    <source>
        <dbReference type="SMART" id="SM00484"/>
    </source>
</evidence>
<feature type="compositionally biased region" description="Polar residues" evidence="10">
    <location>
        <begin position="498"/>
        <end position="509"/>
    </location>
</feature>
<dbReference type="EMBL" id="KD116667">
    <property type="protein sequence ID" value="EMS59791.1"/>
    <property type="molecule type" value="Genomic_DNA"/>
</dbReference>
<keyword evidence="5" id="KW-0227">DNA damage</keyword>
<dbReference type="GO" id="GO:0003677">
    <property type="term" value="F:DNA binding"/>
    <property type="evidence" value="ECO:0007669"/>
    <property type="project" value="InterPro"/>
</dbReference>
<dbReference type="Gene3D" id="3.40.50.1010">
    <property type="entry name" value="5'-nuclease"/>
    <property type="match status" value="1"/>
</dbReference>
<dbReference type="InterPro" id="IPR029060">
    <property type="entry name" value="PIN-like_dom_sf"/>
</dbReference>
<feature type="domain" description="XPG-I" evidence="11">
    <location>
        <begin position="104"/>
        <end position="174"/>
    </location>
</feature>
<keyword evidence="6" id="KW-0378">Hydrolase</keyword>
<dbReference type="InterPro" id="IPR006085">
    <property type="entry name" value="XPG_DNA_repair_N"/>
</dbReference>
<feature type="compositionally biased region" description="Basic and acidic residues" evidence="10">
    <location>
        <begin position="736"/>
        <end position="752"/>
    </location>
</feature>
<feature type="compositionally biased region" description="Basic and acidic residues" evidence="10">
    <location>
        <begin position="766"/>
        <end position="791"/>
    </location>
</feature>
<dbReference type="InterPro" id="IPR036279">
    <property type="entry name" value="5-3_exonuclease_C_sf"/>
</dbReference>
<gene>
    <name evidence="13" type="ORF">TRIUR3_28091</name>
</gene>
<dbReference type="CDD" id="cd09869">
    <property type="entry name" value="PIN_GEN1"/>
    <property type="match status" value="1"/>
</dbReference>
<dbReference type="GO" id="GO:0006281">
    <property type="term" value="P:DNA repair"/>
    <property type="evidence" value="ECO:0007669"/>
    <property type="project" value="UniProtKB-KW"/>
</dbReference>
<evidence type="ECO:0000256" key="10">
    <source>
        <dbReference type="SAM" id="MobiDB-lite"/>
    </source>
</evidence>
<feature type="region of interest" description="Disordered" evidence="10">
    <location>
        <begin position="400"/>
        <end position="420"/>
    </location>
</feature>
<name>M7ZJH6_TRIUA</name>
<dbReference type="eggNOG" id="KOG2519">
    <property type="taxonomic scope" value="Eukaryota"/>
</dbReference>
<keyword evidence="8" id="KW-0234">DNA repair</keyword>
<dbReference type="InterPro" id="IPR057340">
    <property type="entry name" value="Chromo_SEND1"/>
</dbReference>
<accession>M7ZJH6</accession>
<dbReference type="InterPro" id="IPR008918">
    <property type="entry name" value="HhH2"/>
</dbReference>
<sequence length="791" mass="86535">MGVKNLWDILDSCKQKLPLNHLQDKVYLKNLFHRIRALLALNCSLIFVTDGAIPSMKLATYRRRLGSNSEADCDDTSSQPLTSLKRNKGSEFSRMIKEAKHLGLALGIPCLDGVEEAEAQCALLDLSSLCEGCFTSDSDAFLFGARTVYRDVFIGDGGYVICYQMEDIEKKLGFGRKSLISFALLLGCDYSNGVHGFGPEAACRLVKSAGDDSILDQILSDGVKATRKCKGKKAGIDKNKGGDICTRTEVGMSQDSGGQFREVINAFLEPKCHLPDSENVRRVCCQHPFRHSEFQQICEKYFEWTPEKTDEYILPKIAERELRRFSNLRSTSSALGIKPLLSEIPVPCPVLAITKQRKVHGSEYYEVSWRNMHGLQSSVVPGDLIRSACPEKITEFLEKKDEEKKQKRKARPKKSAQAAVKDVDARLQELMLGIESECATFPPASNCPGTGDVHRMAPSMAIVDLSSPSPPLRACKSQKFIGSTTAVMNGVDLLSGMMESQSSTQSSVGQNSESQNSTQSSDAQNSESQNSTQSSSTQSSDAPSFTLDDDVIDLSSPLPPVAERQPCRFQDLPPYDGAERRALTDLSNFPEKSSMLGASDNRHKAGASDGCALVEASPPVIHGARMFSGRSNVPIVSLAESEAGAIDLSSPSPVFDRRRNGNHVKDAIDISEADSSVVCPDDDEHERKARELRSFLKSIRDELYLLAFLHGRNCPSPEQQQAVRHHAAQEAQRGAGADERHGGADQHDEGLRLGRHVPGGDGQLHAGEEQQHAEQPHGEAGEHAQHRAAEE</sequence>
<dbReference type="FunFam" id="1.10.150.20:FF:000030">
    <property type="entry name" value="Flap endonuclease GEN-like 1"/>
    <property type="match status" value="1"/>
</dbReference>
<organism evidence="13">
    <name type="scientific">Triticum urartu</name>
    <name type="common">Red wild einkorn</name>
    <name type="synonym">Crithodium urartu</name>
    <dbReference type="NCBI Taxonomy" id="4572"/>
    <lineage>
        <taxon>Eukaryota</taxon>
        <taxon>Viridiplantae</taxon>
        <taxon>Streptophyta</taxon>
        <taxon>Embryophyta</taxon>
        <taxon>Tracheophyta</taxon>
        <taxon>Spermatophyta</taxon>
        <taxon>Magnoliopsida</taxon>
        <taxon>Liliopsida</taxon>
        <taxon>Poales</taxon>
        <taxon>Poaceae</taxon>
        <taxon>BOP clade</taxon>
        <taxon>Pooideae</taxon>
        <taxon>Triticodae</taxon>
        <taxon>Triticeae</taxon>
        <taxon>Triticinae</taxon>
        <taxon>Triticum</taxon>
    </lineage>
</organism>
<feature type="region of interest" description="Disordered" evidence="10">
    <location>
        <begin position="498"/>
        <end position="575"/>
    </location>
</feature>
<comment type="cofactor">
    <cofactor evidence="1">
        <name>Mg(2+)</name>
        <dbReference type="ChEBI" id="CHEBI:18420"/>
    </cofactor>
</comment>